<comment type="caution">
    <text evidence="3">The sequence shown here is derived from an EMBL/GenBank/DDBJ whole genome shotgun (WGS) entry which is preliminary data.</text>
</comment>
<dbReference type="InterPro" id="IPR050283">
    <property type="entry name" value="E-box_TF_Regulators"/>
</dbReference>
<dbReference type="PROSITE" id="PS50888">
    <property type="entry name" value="BHLH"/>
    <property type="match status" value="1"/>
</dbReference>
<dbReference type="Pfam" id="PF00010">
    <property type="entry name" value="HLH"/>
    <property type="match status" value="1"/>
</dbReference>
<feature type="compositionally biased region" description="Basic residues" evidence="1">
    <location>
        <begin position="13"/>
        <end position="22"/>
    </location>
</feature>
<dbReference type="InterPro" id="IPR011598">
    <property type="entry name" value="bHLH_dom"/>
</dbReference>
<dbReference type="PANTHER" id="PTHR23349:SF110">
    <property type="entry name" value="BHLH DOMAIN-CONTAINING PROTEIN"/>
    <property type="match status" value="1"/>
</dbReference>
<evidence type="ECO:0000313" key="3">
    <source>
        <dbReference type="EMBL" id="CAH3145632.1"/>
    </source>
</evidence>
<proteinExistence type="predicted"/>
<name>A0ABN8PKA9_9CNID</name>
<keyword evidence="4" id="KW-1185">Reference proteome</keyword>
<dbReference type="SMART" id="SM00353">
    <property type="entry name" value="HLH"/>
    <property type="match status" value="1"/>
</dbReference>
<sequence length="146" mass="16777">MDVAPVGKAVAQPKKKPRRRGPRLTGVSKQRRVANARERRRVEILNMNIQILRHMIPLPPQDREPSKTEVIWLAVDYITELTKMLETADRWQAELERVDVDSLDSSSLDSLDSLEGSPLFNFEDAANEYDNHLCPVALKDRHFIAY</sequence>
<evidence type="ECO:0000313" key="4">
    <source>
        <dbReference type="Proteomes" id="UP001159405"/>
    </source>
</evidence>
<evidence type="ECO:0000256" key="1">
    <source>
        <dbReference type="SAM" id="MobiDB-lite"/>
    </source>
</evidence>
<organism evidence="3 4">
    <name type="scientific">Porites lobata</name>
    <dbReference type="NCBI Taxonomy" id="104759"/>
    <lineage>
        <taxon>Eukaryota</taxon>
        <taxon>Metazoa</taxon>
        <taxon>Cnidaria</taxon>
        <taxon>Anthozoa</taxon>
        <taxon>Hexacorallia</taxon>
        <taxon>Scleractinia</taxon>
        <taxon>Fungiina</taxon>
        <taxon>Poritidae</taxon>
        <taxon>Porites</taxon>
    </lineage>
</organism>
<protein>
    <recommendedName>
        <fullName evidence="2">BHLH domain-containing protein</fullName>
    </recommendedName>
</protein>
<dbReference type="Gene3D" id="4.10.280.10">
    <property type="entry name" value="Helix-loop-helix DNA-binding domain"/>
    <property type="match status" value="1"/>
</dbReference>
<feature type="non-terminal residue" evidence="3">
    <location>
        <position position="146"/>
    </location>
</feature>
<accession>A0ABN8PKA9</accession>
<feature type="domain" description="BHLH" evidence="2">
    <location>
        <begin position="29"/>
        <end position="81"/>
    </location>
</feature>
<dbReference type="PANTHER" id="PTHR23349">
    <property type="entry name" value="BASIC HELIX-LOOP-HELIX TRANSCRIPTION FACTOR, TWIST"/>
    <property type="match status" value="1"/>
</dbReference>
<dbReference type="SUPFAM" id="SSF47459">
    <property type="entry name" value="HLH, helix-loop-helix DNA-binding domain"/>
    <property type="match status" value="1"/>
</dbReference>
<dbReference type="InterPro" id="IPR036638">
    <property type="entry name" value="HLH_DNA-bd_sf"/>
</dbReference>
<gene>
    <name evidence="3" type="ORF">PLOB_00044619</name>
</gene>
<dbReference type="EMBL" id="CALNXK010000076">
    <property type="protein sequence ID" value="CAH3145632.1"/>
    <property type="molecule type" value="Genomic_DNA"/>
</dbReference>
<reference evidence="3 4" key="1">
    <citation type="submission" date="2022-05" db="EMBL/GenBank/DDBJ databases">
        <authorList>
            <consortium name="Genoscope - CEA"/>
            <person name="William W."/>
        </authorList>
    </citation>
    <scope>NUCLEOTIDE SEQUENCE [LARGE SCALE GENOMIC DNA]</scope>
</reference>
<evidence type="ECO:0000259" key="2">
    <source>
        <dbReference type="PROSITE" id="PS50888"/>
    </source>
</evidence>
<feature type="region of interest" description="Disordered" evidence="1">
    <location>
        <begin position="1"/>
        <end position="35"/>
    </location>
</feature>
<dbReference type="Proteomes" id="UP001159405">
    <property type="component" value="Unassembled WGS sequence"/>
</dbReference>